<dbReference type="STRING" id="764291.STRUR_1155"/>
<dbReference type="GO" id="GO:0008360">
    <property type="term" value="P:regulation of cell shape"/>
    <property type="evidence" value="ECO:0007669"/>
    <property type="project" value="UniProtKB-KW"/>
</dbReference>
<gene>
    <name evidence="11" type="ORF">STRUR_1155</name>
</gene>
<keyword evidence="3" id="KW-0378">Hydrolase</keyword>
<keyword evidence="6" id="KW-0961">Cell wall biogenesis/degradation</keyword>
<name>G5KFZ6_9STRE</name>
<dbReference type="GO" id="GO:0006508">
    <property type="term" value="P:proteolysis"/>
    <property type="evidence" value="ECO:0007669"/>
    <property type="project" value="InterPro"/>
</dbReference>
<dbReference type="EMBL" id="AEUZ02000001">
    <property type="protein sequence ID" value="EHJ56790.1"/>
    <property type="molecule type" value="Genomic_DNA"/>
</dbReference>
<dbReference type="InterPro" id="IPR037091">
    <property type="entry name" value="Pen-bd_prot4_C_dom_sf"/>
</dbReference>
<dbReference type="InterPro" id="IPR018044">
    <property type="entry name" value="Peptidase_S11"/>
</dbReference>
<dbReference type="GO" id="GO:0009252">
    <property type="term" value="P:peptidoglycan biosynthetic process"/>
    <property type="evidence" value="ECO:0007669"/>
    <property type="project" value="UniProtKB-KW"/>
</dbReference>
<evidence type="ECO:0000256" key="7">
    <source>
        <dbReference type="PIRSR" id="PIRSR618044-2"/>
    </source>
</evidence>
<dbReference type="PRINTS" id="PR00725">
    <property type="entry name" value="DADACBPTASE1"/>
</dbReference>
<evidence type="ECO:0000259" key="10">
    <source>
        <dbReference type="Pfam" id="PF00768"/>
    </source>
</evidence>
<dbReference type="eggNOG" id="COG1686">
    <property type="taxonomic scope" value="Bacteria"/>
</dbReference>
<evidence type="ECO:0000256" key="9">
    <source>
        <dbReference type="SAM" id="Phobius"/>
    </source>
</evidence>
<evidence type="ECO:0000256" key="1">
    <source>
        <dbReference type="ARBA" id="ARBA00007164"/>
    </source>
</evidence>
<evidence type="ECO:0000256" key="4">
    <source>
        <dbReference type="ARBA" id="ARBA00022960"/>
    </source>
</evidence>
<comment type="caution">
    <text evidence="11">The sequence shown here is derived from an EMBL/GenBank/DDBJ whole genome shotgun (WGS) entry which is preliminary data.</text>
</comment>
<dbReference type="InterPro" id="IPR012338">
    <property type="entry name" value="Beta-lactam/transpept-like"/>
</dbReference>
<dbReference type="Proteomes" id="UP000005388">
    <property type="component" value="Unassembled WGS sequence"/>
</dbReference>
<dbReference type="InterPro" id="IPR001967">
    <property type="entry name" value="Peptidase_S11_N"/>
</dbReference>
<keyword evidence="9" id="KW-1133">Transmembrane helix</keyword>
<dbReference type="GO" id="GO:0071555">
    <property type="term" value="P:cell wall organization"/>
    <property type="evidence" value="ECO:0007669"/>
    <property type="project" value="UniProtKB-KW"/>
</dbReference>
<feature type="binding site" evidence="7">
    <location>
        <position position="145"/>
    </location>
    <ligand>
        <name>substrate</name>
    </ligand>
</feature>
<evidence type="ECO:0000256" key="6">
    <source>
        <dbReference type="ARBA" id="ARBA00023316"/>
    </source>
</evidence>
<evidence type="ECO:0000256" key="5">
    <source>
        <dbReference type="ARBA" id="ARBA00022984"/>
    </source>
</evidence>
<organism evidence="11 12">
    <name type="scientific">Streptococcus urinalis 2285-97</name>
    <dbReference type="NCBI Taxonomy" id="764291"/>
    <lineage>
        <taxon>Bacteria</taxon>
        <taxon>Bacillati</taxon>
        <taxon>Bacillota</taxon>
        <taxon>Bacilli</taxon>
        <taxon>Lactobacillales</taxon>
        <taxon>Streptococcaceae</taxon>
        <taxon>Streptococcus</taxon>
    </lineage>
</organism>
<feature type="domain" description="Peptidase S11 D-alanyl-D-alanine carboxypeptidase A N-terminal" evidence="10">
    <location>
        <begin position="2"/>
        <end position="175"/>
    </location>
</feature>
<dbReference type="SUPFAM" id="SSF56601">
    <property type="entry name" value="beta-lactamase/transpeptidase-like"/>
    <property type="match status" value="1"/>
</dbReference>
<keyword evidence="4" id="KW-0133">Cell shape</keyword>
<feature type="transmembrane region" description="Helical" evidence="9">
    <location>
        <begin position="290"/>
        <end position="308"/>
    </location>
</feature>
<keyword evidence="12" id="KW-1185">Reference proteome</keyword>
<keyword evidence="9" id="KW-0812">Transmembrane</keyword>
<sequence>MGHSYTISDLITMALVPSSNVATIMLANLISPDNPDQFLDKMNQKSKDLGMTKTKWFNASGAEASSFEGLYNPKRYDKNAFNETTAKDLAILSFHLLKNFPDIITYTKNTSVTVLPGTAFQETFHGYNHSLPGDKYGMIGIDGLKTGSSPHAAYNYVATIKRGPHRLIEVVLGVSNWDDDEGEFLRHPIGNALFEYSLQNYQFKNWIPKGKHIINGKTYLVHQDYFFSIKNGQKPQYEIKNDYLKVINAPDLISPIIKNHVKVRLVKDNKKLPKRNSHFFHWMLLKEKKFPVIFSLFIILVVSFIIIFEKNEQKKRHKKSRS</sequence>
<protein>
    <recommendedName>
        <fullName evidence="10">Peptidase S11 D-alanyl-D-alanine carboxypeptidase A N-terminal domain-containing protein</fullName>
    </recommendedName>
</protein>
<keyword evidence="9" id="KW-0472">Membrane</keyword>
<comment type="similarity">
    <text evidence="1 8">Belongs to the peptidase S11 family.</text>
</comment>
<dbReference type="AlphaFoldDB" id="G5KFZ6"/>
<reference evidence="11 12" key="1">
    <citation type="journal article" date="2014" name="Int. J. Syst. Evol. Microbiol.">
        <title>Phylogenomics and the dynamic genome evolution of the genus Streptococcus.</title>
        <authorList>
            <consortium name="The Broad Institute Genome Sequencing Platform"/>
            <person name="Richards V.P."/>
            <person name="Palmer S.R."/>
            <person name="Pavinski Bitar P.D."/>
            <person name="Qin X."/>
            <person name="Weinstock G.M."/>
            <person name="Highlander S.K."/>
            <person name="Town C.D."/>
            <person name="Burne R.A."/>
            <person name="Stanhope M.J."/>
        </authorList>
    </citation>
    <scope>NUCLEOTIDE SEQUENCE [LARGE SCALE GENOMIC DNA]</scope>
    <source>
        <strain evidence="11 12">2285-97</strain>
    </source>
</reference>
<evidence type="ECO:0000313" key="12">
    <source>
        <dbReference type="Proteomes" id="UP000005388"/>
    </source>
</evidence>
<evidence type="ECO:0000313" key="11">
    <source>
        <dbReference type="EMBL" id="EHJ56790.1"/>
    </source>
</evidence>
<dbReference type="GO" id="GO:0009002">
    <property type="term" value="F:serine-type D-Ala-D-Ala carboxypeptidase activity"/>
    <property type="evidence" value="ECO:0007669"/>
    <property type="project" value="InterPro"/>
</dbReference>
<accession>G5KFZ6</accession>
<evidence type="ECO:0000256" key="8">
    <source>
        <dbReference type="RuleBase" id="RU004016"/>
    </source>
</evidence>
<evidence type="ECO:0000256" key="3">
    <source>
        <dbReference type="ARBA" id="ARBA00022801"/>
    </source>
</evidence>
<evidence type="ECO:0000256" key="2">
    <source>
        <dbReference type="ARBA" id="ARBA00022729"/>
    </source>
</evidence>
<dbReference type="Gene3D" id="3.40.710.10">
    <property type="entry name" value="DD-peptidase/beta-lactamase superfamily"/>
    <property type="match status" value="1"/>
</dbReference>
<dbReference type="Pfam" id="PF00768">
    <property type="entry name" value="Peptidase_S11"/>
    <property type="match status" value="1"/>
</dbReference>
<dbReference type="Gene3D" id="2.30.140.20">
    <property type="entry name" value="Penicillin-binding protein 4, C-terminal domain"/>
    <property type="match status" value="1"/>
</dbReference>
<keyword evidence="2" id="KW-0732">Signal</keyword>
<keyword evidence="5" id="KW-0573">Peptidoglycan synthesis</keyword>
<proteinExistence type="inferred from homology"/>